<dbReference type="InterPro" id="IPR001789">
    <property type="entry name" value="Sig_transdc_resp-reg_receiver"/>
</dbReference>
<evidence type="ECO:0000256" key="5">
    <source>
        <dbReference type="ARBA" id="ARBA00022553"/>
    </source>
</evidence>
<protein>
    <recommendedName>
        <fullName evidence="3">histidine kinase</fullName>
        <ecNumber evidence="3">2.7.13.3</ecNumber>
    </recommendedName>
</protein>
<evidence type="ECO:0000256" key="14">
    <source>
        <dbReference type="SAM" id="Phobius"/>
    </source>
</evidence>
<dbReference type="SMART" id="SM00062">
    <property type="entry name" value="PBPb"/>
    <property type="match status" value="1"/>
</dbReference>
<dbReference type="Pfam" id="PF02518">
    <property type="entry name" value="HATPase_c"/>
    <property type="match status" value="1"/>
</dbReference>
<dbReference type="SMART" id="SM00388">
    <property type="entry name" value="HisKA"/>
    <property type="match status" value="1"/>
</dbReference>
<dbReference type="Gene3D" id="1.20.120.160">
    <property type="entry name" value="HPT domain"/>
    <property type="match status" value="1"/>
</dbReference>
<evidence type="ECO:0000256" key="3">
    <source>
        <dbReference type="ARBA" id="ARBA00012438"/>
    </source>
</evidence>
<feature type="modified residue" description="4-aspartylphosphate" evidence="13">
    <location>
        <position position="638"/>
    </location>
</feature>
<feature type="transmembrane region" description="Helical" evidence="14">
    <location>
        <begin position="21"/>
        <end position="42"/>
    </location>
</feature>
<dbReference type="Pfam" id="PF00512">
    <property type="entry name" value="HisKA"/>
    <property type="match status" value="1"/>
</dbReference>
<dbReference type="InterPro" id="IPR004358">
    <property type="entry name" value="Sig_transdc_His_kin-like_C"/>
</dbReference>
<evidence type="ECO:0000313" key="19">
    <source>
        <dbReference type="Proteomes" id="UP001515641"/>
    </source>
</evidence>
<dbReference type="SUPFAM" id="SSF47226">
    <property type="entry name" value="Histidine-containing phosphotransfer domain, HPT domain"/>
    <property type="match status" value="1"/>
</dbReference>
<evidence type="ECO:0000256" key="8">
    <source>
        <dbReference type="ARBA" id="ARBA00022840"/>
    </source>
</evidence>
<dbReference type="InterPro" id="IPR003661">
    <property type="entry name" value="HisK_dim/P_dom"/>
</dbReference>
<evidence type="ECO:0000259" key="15">
    <source>
        <dbReference type="PROSITE" id="PS50109"/>
    </source>
</evidence>
<dbReference type="PROSITE" id="PS50894">
    <property type="entry name" value="HPT"/>
    <property type="match status" value="1"/>
</dbReference>
<keyword evidence="9 14" id="KW-1133">Transmembrane helix</keyword>
<dbReference type="SUPFAM" id="SSF47384">
    <property type="entry name" value="Homodimeric domain of signal transducing histidine kinase"/>
    <property type="match status" value="1"/>
</dbReference>
<keyword evidence="4" id="KW-1003">Cell membrane</keyword>
<dbReference type="InterPro" id="IPR036890">
    <property type="entry name" value="HATPase_C_sf"/>
</dbReference>
<dbReference type="Pfam" id="PF01627">
    <property type="entry name" value="Hpt"/>
    <property type="match status" value="1"/>
</dbReference>
<dbReference type="SUPFAM" id="SSF53850">
    <property type="entry name" value="Periplasmic binding protein-like II"/>
    <property type="match status" value="1"/>
</dbReference>
<evidence type="ECO:0000256" key="13">
    <source>
        <dbReference type="PROSITE-ProRule" id="PRU00169"/>
    </source>
</evidence>
<keyword evidence="10" id="KW-0902">Two-component regulatory system</keyword>
<dbReference type="InterPro" id="IPR005467">
    <property type="entry name" value="His_kinase_dom"/>
</dbReference>
<keyword evidence="8" id="KW-0067">ATP-binding</keyword>
<evidence type="ECO:0000256" key="11">
    <source>
        <dbReference type="ARBA" id="ARBA00023136"/>
    </source>
</evidence>
<feature type="domain" description="HPt" evidence="17">
    <location>
        <begin position="720"/>
        <end position="810"/>
    </location>
</feature>
<name>A0ABX0L3D0_9NEIS</name>
<evidence type="ECO:0000256" key="9">
    <source>
        <dbReference type="ARBA" id="ARBA00022989"/>
    </source>
</evidence>
<dbReference type="CDD" id="cd17546">
    <property type="entry name" value="REC_hyHK_CKI1_RcsC-like"/>
    <property type="match status" value="1"/>
</dbReference>
<dbReference type="PRINTS" id="PR00344">
    <property type="entry name" value="BCTRLSENSOR"/>
</dbReference>
<dbReference type="SMART" id="SM00448">
    <property type="entry name" value="REC"/>
    <property type="match status" value="1"/>
</dbReference>
<keyword evidence="5 13" id="KW-0597">Phosphoprotein</keyword>
<dbReference type="Gene3D" id="1.10.287.130">
    <property type="match status" value="1"/>
</dbReference>
<keyword evidence="19" id="KW-1185">Reference proteome</keyword>
<dbReference type="Proteomes" id="UP001515641">
    <property type="component" value="Unassembled WGS sequence"/>
</dbReference>
<dbReference type="Gene3D" id="3.40.190.10">
    <property type="entry name" value="Periplasmic binding protein-like II"/>
    <property type="match status" value="2"/>
</dbReference>
<comment type="subcellular location">
    <subcellularLocation>
        <location evidence="2">Cell membrane</location>
        <topology evidence="2">Multi-pass membrane protein</topology>
    </subcellularLocation>
</comment>
<dbReference type="CDD" id="cd01007">
    <property type="entry name" value="PBP2_BvgS_HisK_like"/>
    <property type="match status" value="1"/>
</dbReference>
<dbReference type="CDD" id="cd16922">
    <property type="entry name" value="HATPase_EvgS-ArcB-TorS-like"/>
    <property type="match status" value="1"/>
</dbReference>
<comment type="catalytic activity">
    <reaction evidence="1">
        <text>ATP + protein L-histidine = ADP + protein N-phospho-L-histidine.</text>
        <dbReference type="EC" id="2.7.13.3"/>
    </reaction>
</comment>
<evidence type="ECO:0000256" key="7">
    <source>
        <dbReference type="ARBA" id="ARBA00022741"/>
    </source>
</evidence>
<dbReference type="Pfam" id="PF00072">
    <property type="entry name" value="Response_reg"/>
    <property type="match status" value="1"/>
</dbReference>
<dbReference type="InterPro" id="IPR036641">
    <property type="entry name" value="HPT_dom_sf"/>
</dbReference>
<comment type="caution">
    <text evidence="18">The sequence shown here is derived from an EMBL/GenBank/DDBJ whole genome shotgun (WGS) entry which is preliminary data.</text>
</comment>
<evidence type="ECO:0000256" key="6">
    <source>
        <dbReference type="ARBA" id="ARBA00022692"/>
    </source>
</evidence>
<dbReference type="Pfam" id="PF00497">
    <property type="entry name" value="SBP_bac_3"/>
    <property type="match status" value="1"/>
</dbReference>
<dbReference type="EMBL" id="JAAOMA010000001">
    <property type="protein sequence ID" value="NHR03588.1"/>
    <property type="molecule type" value="Genomic_DNA"/>
</dbReference>
<evidence type="ECO:0000313" key="18">
    <source>
        <dbReference type="EMBL" id="NHR03588.1"/>
    </source>
</evidence>
<dbReference type="CDD" id="cd00088">
    <property type="entry name" value="HPT"/>
    <property type="match status" value="1"/>
</dbReference>
<dbReference type="SMART" id="SM00073">
    <property type="entry name" value="HPT"/>
    <property type="match status" value="1"/>
</dbReference>
<evidence type="ECO:0000256" key="10">
    <source>
        <dbReference type="ARBA" id="ARBA00023012"/>
    </source>
</evidence>
<gene>
    <name evidence="18" type="ORF">HA052_00130</name>
</gene>
<dbReference type="CDD" id="cd00082">
    <property type="entry name" value="HisKA"/>
    <property type="match status" value="1"/>
</dbReference>
<evidence type="ECO:0000256" key="1">
    <source>
        <dbReference type="ARBA" id="ARBA00000085"/>
    </source>
</evidence>
<evidence type="ECO:0000256" key="2">
    <source>
        <dbReference type="ARBA" id="ARBA00004651"/>
    </source>
</evidence>
<keyword evidence="11 14" id="KW-0472">Membrane</keyword>
<evidence type="ECO:0000256" key="4">
    <source>
        <dbReference type="ARBA" id="ARBA00022475"/>
    </source>
</evidence>
<dbReference type="PANTHER" id="PTHR45339">
    <property type="entry name" value="HYBRID SIGNAL TRANSDUCTION HISTIDINE KINASE J"/>
    <property type="match status" value="1"/>
</dbReference>
<feature type="domain" description="Response regulatory" evidence="16">
    <location>
        <begin position="588"/>
        <end position="708"/>
    </location>
</feature>
<dbReference type="InterPro" id="IPR036097">
    <property type="entry name" value="HisK_dim/P_sf"/>
</dbReference>
<feature type="modified residue" description="Phosphohistidine" evidence="12">
    <location>
        <position position="759"/>
    </location>
</feature>
<dbReference type="RefSeq" id="WP_166450326.1">
    <property type="nucleotide sequence ID" value="NZ_JAAOMA010000001.1"/>
</dbReference>
<dbReference type="InterPro" id="IPR008207">
    <property type="entry name" value="Sig_transdc_His_kin_Hpt_dom"/>
</dbReference>
<sequence>MAKNTAKRFNLPFIATILRHVINTTLYAITGPALLIFCLYASSATSQAKSPPYTAEEAAWIKQHPTIYYSIDPYWPLEYIENGSHKGLSCAYLKAIAKKSGLRFQLVSTKNTQDMIGKLKSGQIYLATMGATQLIPKEYGIPLLNSQPYASTATIIITKAGAEGLFNPSQLEHKAVAVKGGGGYEQYLRAHYPYLKLVLINDPVAALKAVADDKVFAAIGAEIVFRPVLQGRFPKTLQISGTMPEMFTGLNIKVAQQYPELRSIIDKALLQLSPSETDEIFDDWVADIDFGKPSMHQISRYYLPEILLVLCVLSVMLFLFTQARWAKRRAVASEEAKSKFIAMMSHEIRTPMNAILAAIELLQQTRQSRQQQELAALAGSSALNLLELLDDVLDTAKLEARHLALEKLPTDLLELARGISDSQRLSASRKGLALTLAADGLENRLLILDPMRMRQIMTNLLSNAIKFTDRGEVALLMQFNLQSAKSGKLLVTVRDTGVGIAKAQQEKLFHAYSQAERSTSRRYGGSGLGLSICKQLIELMGGSILLESAEGKGTAISFVLHVDIAEPDAADATALPSRSTPDALPSHRLLVVEDMEMNQQAIRRQLAQLGCVAIIAEDGQTALQRLRQGETFAMILMDCNLPGIDGYETARRIRQLESERDLPFTPIIAVSAISDLAHKNRCIASGMDGMLSKPLSLQDLEDILRLWFMTEDIAPTPLPLPASALDLARLYSQSAQRDLLQFRQAVADQLPEIMLHHVHRLKGGALTVGAEPLTRLAARMEQTLQAEGEPPSEEVLLAWHREFEQALAQWQSRDASARGD</sequence>
<dbReference type="PROSITE" id="PS50109">
    <property type="entry name" value="HIS_KIN"/>
    <property type="match status" value="1"/>
</dbReference>
<proteinExistence type="predicted"/>
<dbReference type="Gene3D" id="3.30.565.10">
    <property type="entry name" value="Histidine kinase-like ATPase, C-terminal domain"/>
    <property type="match status" value="1"/>
</dbReference>
<dbReference type="PROSITE" id="PS50110">
    <property type="entry name" value="RESPONSE_REGULATORY"/>
    <property type="match status" value="1"/>
</dbReference>
<dbReference type="SMART" id="SM00387">
    <property type="entry name" value="HATPase_c"/>
    <property type="match status" value="1"/>
</dbReference>
<evidence type="ECO:0000259" key="17">
    <source>
        <dbReference type="PROSITE" id="PS50894"/>
    </source>
</evidence>
<reference evidence="18 19" key="1">
    <citation type="submission" date="2020-03" db="EMBL/GenBank/DDBJ databases">
        <title>Draft genome sequence of environmentally isolated cultures.</title>
        <authorList>
            <person name="Wilson H.S."/>
            <person name="De Leon M.E."/>
        </authorList>
    </citation>
    <scope>NUCLEOTIDE SEQUENCE [LARGE SCALE GENOMIC DNA]</scope>
    <source>
        <strain evidence="18 19">HSC-31F16</strain>
    </source>
</reference>
<evidence type="ECO:0000259" key="16">
    <source>
        <dbReference type="PROSITE" id="PS50110"/>
    </source>
</evidence>
<accession>A0ABX0L3D0</accession>
<organism evidence="18 19">
    <name type="scientific">Chromobacterium fluminis</name>
    <dbReference type="NCBI Taxonomy" id="3044269"/>
    <lineage>
        <taxon>Bacteria</taxon>
        <taxon>Pseudomonadati</taxon>
        <taxon>Pseudomonadota</taxon>
        <taxon>Betaproteobacteria</taxon>
        <taxon>Neisseriales</taxon>
        <taxon>Chromobacteriaceae</taxon>
        <taxon>Chromobacterium</taxon>
    </lineage>
</organism>
<feature type="domain" description="Histidine kinase" evidence="15">
    <location>
        <begin position="343"/>
        <end position="564"/>
    </location>
</feature>
<keyword evidence="7" id="KW-0547">Nucleotide-binding</keyword>
<evidence type="ECO:0000256" key="12">
    <source>
        <dbReference type="PROSITE-ProRule" id="PRU00110"/>
    </source>
</evidence>
<dbReference type="InterPro" id="IPR001638">
    <property type="entry name" value="Solute-binding_3/MltF_N"/>
</dbReference>
<dbReference type="InterPro" id="IPR011006">
    <property type="entry name" value="CheY-like_superfamily"/>
</dbReference>
<dbReference type="Gene3D" id="3.40.50.2300">
    <property type="match status" value="1"/>
</dbReference>
<dbReference type="PANTHER" id="PTHR45339:SF1">
    <property type="entry name" value="HYBRID SIGNAL TRANSDUCTION HISTIDINE KINASE J"/>
    <property type="match status" value="1"/>
</dbReference>
<dbReference type="InterPro" id="IPR003594">
    <property type="entry name" value="HATPase_dom"/>
</dbReference>
<dbReference type="SUPFAM" id="SSF55874">
    <property type="entry name" value="ATPase domain of HSP90 chaperone/DNA topoisomerase II/histidine kinase"/>
    <property type="match status" value="1"/>
</dbReference>
<dbReference type="SUPFAM" id="SSF52172">
    <property type="entry name" value="CheY-like"/>
    <property type="match status" value="1"/>
</dbReference>
<keyword evidence="6 14" id="KW-0812">Transmembrane</keyword>
<dbReference type="EC" id="2.7.13.3" evidence="3"/>